<reference evidence="12 13" key="1">
    <citation type="submission" date="2020-08" db="EMBL/GenBank/DDBJ databases">
        <title>Plant Genome Project.</title>
        <authorList>
            <person name="Zhang R.-G."/>
        </authorList>
    </citation>
    <scope>NUCLEOTIDE SEQUENCE [LARGE SCALE GENOMIC DNA]</scope>
    <source>
        <tissue evidence="12">Rhizome</tissue>
    </source>
</reference>
<keyword evidence="4" id="KW-0805">Transcription regulation</keyword>
<dbReference type="PIRSF" id="PIRSF500154">
    <property type="entry name" value="RPB6"/>
    <property type="match status" value="1"/>
</dbReference>
<proteinExistence type="inferred from homology"/>
<dbReference type="GO" id="GO:0006351">
    <property type="term" value="P:DNA-templated transcription"/>
    <property type="evidence" value="ECO:0007669"/>
    <property type="project" value="InterPro"/>
</dbReference>
<keyword evidence="5" id="KW-0238">DNA-binding</keyword>
<dbReference type="Gene3D" id="3.90.940.10">
    <property type="match status" value="1"/>
</dbReference>
<evidence type="ECO:0000256" key="8">
    <source>
        <dbReference type="ARBA" id="ARBA00025773"/>
    </source>
</evidence>
<dbReference type="SUPFAM" id="SSF46689">
    <property type="entry name" value="Homeodomain-like"/>
    <property type="match status" value="1"/>
</dbReference>
<dbReference type="InterPro" id="IPR036161">
    <property type="entry name" value="RPB6/omega-like_sf"/>
</dbReference>
<dbReference type="SUPFAM" id="SSF63562">
    <property type="entry name" value="RPB6/omega subunit-like"/>
    <property type="match status" value="1"/>
</dbReference>
<evidence type="ECO:0000256" key="9">
    <source>
        <dbReference type="SAM" id="MobiDB-lite"/>
    </source>
</evidence>
<evidence type="ECO:0000256" key="4">
    <source>
        <dbReference type="ARBA" id="ARBA00023015"/>
    </source>
</evidence>
<evidence type="ECO:0000256" key="1">
    <source>
        <dbReference type="ARBA" id="ARBA00004123"/>
    </source>
</evidence>
<keyword evidence="13" id="KW-1185">Reference proteome</keyword>
<dbReference type="GO" id="GO:0003677">
    <property type="term" value="F:DNA binding"/>
    <property type="evidence" value="ECO:0007669"/>
    <property type="project" value="UniProtKB-KW"/>
</dbReference>
<accession>A0A8J5EXW4</accession>
<feature type="region of interest" description="Disordered" evidence="9">
    <location>
        <begin position="327"/>
        <end position="351"/>
    </location>
</feature>
<evidence type="ECO:0000256" key="6">
    <source>
        <dbReference type="ARBA" id="ARBA00023163"/>
    </source>
</evidence>
<dbReference type="PANTHER" id="PTHR47999">
    <property type="entry name" value="TRANSCRIPTION FACTOR MYB8-RELATED-RELATED"/>
    <property type="match status" value="1"/>
</dbReference>
<dbReference type="SMART" id="SM00717">
    <property type="entry name" value="SANT"/>
    <property type="match status" value="2"/>
</dbReference>
<evidence type="ECO:0000259" key="10">
    <source>
        <dbReference type="PROSITE" id="PS50090"/>
    </source>
</evidence>
<dbReference type="PIRSF" id="PIRSF000778">
    <property type="entry name" value="RpoK/RPB6"/>
    <property type="match status" value="1"/>
</dbReference>
<dbReference type="InterPro" id="IPR017930">
    <property type="entry name" value="Myb_dom"/>
</dbReference>
<dbReference type="PANTHER" id="PTHR47999:SF9">
    <property type="entry name" value="TRANSCRIPTION REPRESSOR MYB5-LIKE"/>
    <property type="match status" value="1"/>
</dbReference>
<dbReference type="HAMAP" id="MF_00192">
    <property type="entry name" value="RNApol_arch_Rpo6"/>
    <property type="match status" value="1"/>
</dbReference>
<dbReference type="InterPro" id="IPR020708">
    <property type="entry name" value="DNA-dir_RNA_polK_14-18kDa_CS"/>
</dbReference>
<dbReference type="InterPro" id="IPR006111">
    <property type="entry name" value="Rpo6/Rpb6"/>
</dbReference>
<evidence type="ECO:0000313" key="13">
    <source>
        <dbReference type="Proteomes" id="UP000734854"/>
    </source>
</evidence>
<keyword evidence="7" id="KW-0539">Nucleus</keyword>
<dbReference type="SMART" id="SM01409">
    <property type="entry name" value="RNA_pol_Rpb6"/>
    <property type="match status" value="1"/>
</dbReference>
<dbReference type="InterPro" id="IPR028363">
    <property type="entry name" value="RPB6"/>
</dbReference>
<evidence type="ECO:0000256" key="2">
    <source>
        <dbReference type="ARBA" id="ARBA00022478"/>
    </source>
</evidence>
<dbReference type="PROSITE" id="PS51294">
    <property type="entry name" value="HTH_MYB"/>
    <property type="match status" value="2"/>
</dbReference>
<dbReference type="Gene3D" id="1.10.10.60">
    <property type="entry name" value="Homeodomain-like"/>
    <property type="match status" value="2"/>
</dbReference>
<feature type="domain" description="Myb-like" evidence="10">
    <location>
        <begin position="26"/>
        <end position="78"/>
    </location>
</feature>
<dbReference type="PROSITE" id="PS01111">
    <property type="entry name" value="RNA_POL_K_14KD"/>
    <property type="match status" value="1"/>
</dbReference>
<dbReference type="AlphaFoldDB" id="A0A8J5EXW4"/>
<dbReference type="Pfam" id="PF00249">
    <property type="entry name" value="Myb_DNA-binding"/>
    <property type="match status" value="2"/>
</dbReference>
<dbReference type="InterPro" id="IPR015495">
    <property type="entry name" value="Myb_TF_plants"/>
</dbReference>
<dbReference type="PROSITE" id="PS50090">
    <property type="entry name" value="MYB_LIKE"/>
    <property type="match status" value="2"/>
</dbReference>
<comment type="caution">
    <text evidence="12">The sequence shown here is derived from an EMBL/GenBank/DDBJ whole genome shotgun (WGS) entry which is preliminary data.</text>
</comment>
<name>A0A8J5EXW4_ZINOF</name>
<dbReference type="EMBL" id="JACMSC010000018">
    <property type="protein sequence ID" value="KAG6476575.1"/>
    <property type="molecule type" value="Genomic_DNA"/>
</dbReference>
<evidence type="ECO:0000256" key="7">
    <source>
        <dbReference type="ARBA" id="ARBA00023242"/>
    </source>
</evidence>
<organism evidence="12 13">
    <name type="scientific">Zingiber officinale</name>
    <name type="common">Ginger</name>
    <name type="synonym">Amomum zingiber</name>
    <dbReference type="NCBI Taxonomy" id="94328"/>
    <lineage>
        <taxon>Eukaryota</taxon>
        <taxon>Viridiplantae</taxon>
        <taxon>Streptophyta</taxon>
        <taxon>Embryophyta</taxon>
        <taxon>Tracheophyta</taxon>
        <taxon>Spermatophyta</taxon>
        <taxon>Magnoliopsida</taxon>
        <taxon>Liliopsida</taxon>
        <taxon>Zingiberales</taxon>
        <taxon>Zingiberaceae</taxon>
        <taxon>Zingiber</taxon>
    </lineage>
</organism>
<sequence>MRHREEEHIEFQMYIEKINMGNSKATAGLHRGAWSSEEDALLTNYIHSNGEGQWTSLPQKAGLQRCGKSCRLRWMNYLRPGIKRGNIGADEEDLIIRLHRLLGNRWSLIAKRLPGRTDNEIKNYWNSHLSKKLSYLCQSQGMMHGSRKAKKAEDMGQSNTATFTVYAPTAVRVIRPIVRTTFNNESKSLWHREGVVLDVNAEELGINDKCSSVSESGDLREGGDVMLYEHYERLFNEAFAYRRREGGSALERAEARVLELVMADDDYDGVDMGLIDEIFYQFTPSALRLQERREIACKIHISVIFQSTLTVFTDDILLYNAFNYEDEPPEPEIEDGMEEEQENNNEDGLDDLVGDAEEKEQETVERPRKTTKYMTKYERARILGTRALQISMNAPVMVELEGETDPLEIAMKELRERKIPFTIRRYLPDGSYEDWGVDELIVEDSWKRQVGGN</sequence>
<dbReference type="InterPro" id="IPR006110">
    <property type="entry name" value="Pol_omega/Rpo6/RPB6"/>
</dbReference>
<dbReference type="InterPro" id="IPR009057">
    <property type="entry name" value="Homeodomain-like_sf"/>
</dbReference>
<evidence type="ECO:0000256" key="3">
    <source>
        <dbReference type="ARBA" id="ARBA00022737"/>
    </source>
</evidence>
<evidence type="ECO:0000256" key="5">
    <source>
        <dbReference type="ARBA" id="ARBA00023125"/>
    </source>
</evidence>
<dbReference type="Pfam" id="PF01192">
    <property type="entry name" value="RNA_pol_Rpb6"/>
    <property type="match status" value="1"/>
</dbReference>
<dbReference type="NCBIfam" id="NF002208">
    <property type="entry name" value="PRK01099.1-3"/>
    <property type="match status" value="1"/>
</dbReference>
<protein>
    <submittedName>
        <fullName evidence="12">Uncharacterized protein</fullName>
    </submittedName>
</protein>
<comment type="similarity">
    <text evidence="8">Belongs to the archaeal Rpo6/eukaryotic RPB6 RNA polymerase subunit family.</text>
</comment>
<evidence type="ECO:0000259" key="11">
    <source>
        <dbReference type="PROSITE" id="PS51294"/>
    </source>
</evidence>
<keyword evidence="2" id="KW-0240">DNA-directed RNA polymerase</keyword>
<dbReference type="GO" id="GO:0005665">
    <property type="term" value="C:RNA polymerase II, core complex"/>
    <property type="evidence" value="ECO:0007669"/>
    <property type="project" value="InterPro"/>
</dbReference>
<dbReference type="InterPro" id="IPR001005">
    <property type="entry name" value="SANT/Myb"/>
</dbReference>
<dbReference type="CDD" id="cd00167">
    <property type="entry name" value="SANT"/>
    <property type="match status" value="2"/>
</dbReference>
<keyword evidence="6" id="KW-0804">Transcription</keyword>
<evidence type="ECO:0000313" key="12">
    <source>
        <dbReference type="EMBL" id="KAG6476575.1"/>
    </source>
</evidence>
<feature type="domain" description="HTH myb-type" evidence="11">
    <location>
        <begin position="26"/>
        <end position="78"/>
    </location>
</feature>
<dbReference type="GO" id="GO:0003899">
    <property type="term" value="F:DNA-directed RNA polymerase activity"/>
    <property type="evidence" value="ECO:0007669"/>
    <property type="project" value="InterPro"/>
</dbReference>
<feature type="domain" description="HTH myb-type" evidence="11">
    <location>
        <begin position="79"/>
        <end position="133"/>
    </location>
</feature>
<feature type="domain" description="Myb-like" evidence="10">
    <location>
        <begin position="79"/>
        <end position="129"/>
    </location>
</feature>
<dbReference type="Proteomes" id="UP000734854">
    <property type="component" value="Unassembled WGS sequence"/>
</dbReference>
<keyword evidence="3" id="KW-0677">Repeat</keyword>
<dbReference type="GO" id="GO:0000419">
    <property type="term" value="C:RNA polymerase V complex"/>
    <property type="evidence" value="ECO:0007669"/>
    <property type="project" value="UniProtKB-ARBA"/>
</dbReference>
<gene>
    <name evidence="12" type="ORF">ZIOFF_065819</name>
</gene>
<dbReference type="FunFam" id="1.10.10.60:FF:000001">
    <property type="entry name" value="MYB-related transcription factor"/>
    <property type="match status" value="1"/>
</dbReference>
<comment type="subcellular location">
    <subcellularLocation>
        <location evidence="1">Nucleus</location>
    </subcellularLocation>
</comment>
<dbReference type="FunFam" id="3.90.940.10:FF:000003">
    <property type="entry name" value="DNA-directed RNA polymerases I, II, and III subunit RPABC2"/>
    <property type="match status" value="1"/>
</dbReference>